<evidence type="ECO:0000313" key="2">
    <source>
        <dbReference type="Proteomes" id="UP000239757"/>
    </source>
</evidence>
<sequence length="164" mass="18200">MTVDTLLFHSKMRALIEARAAHDKPPSPRWIKFSVPGVIMEDEASSGGGLRDNKGVAYVMFSRPIEATGLGKAEVRAIKIVVEMFMSIAIGLGKAEVRAIKIVVEMFMSIGWHEKVPLVIESSSSVVLEGLLDRSYRPWMLRNLFIGIGCDINLLLRAQFTIIQ</sequence>
<dbReference type="Proteomes" id="UP000239757">
    <property type="component" value="Unassembled WGS sequence"/>
</dbReference>
<dbReference type="AlphaFoldDB" id="A0A2P5W511"/>
<evidence type="ECO:0000313" key="1">
    <source>
        <dbReference type="EMBL" id="PPR86155.1"/>
    </source>
</evidence>
<proteinExistence type="predicted"/>
<dbReference type="OrthoDB" id="1001150at2759"/>
<gene>
    <name evidence="1" type="ORF">GOBAR_AA34541</name>
</gene>
<protein>
    <recommendedName>
        <fullName evidence="3">RNase H type-1 domain-containing protein</fullName>
    </recommendedName>
</protein>
<name>A0A2P5W511_GOSBA</name>
<dbReference type="EMBL" id="KZ669111">
    <property type="protein sequence ID" value="PPR86155.1"/>
    <property type="molecule type" value="Genomic_DNA"/>
</dbReference>
<reference evidence="1 2" key="1">
    <citation type="submission" date="2015-01" db="EMBL/GenBank/DDBJ databases">
        <title>Genome of allotetraploid Gossypium barbadense reveals genomic plasticity and fiber elongation in cotton evolution.</title>
        <authorList>
            <person name="Chen X."/>
            <person name="Liu X."/>
            <person name="Zhao B."/>
            <person name="Zheng H."/>
            <person name="Hu Y."/>
            <person name="Lu G."/>
            <person name="Yang C."/>
            <person name="Chen J."/>
            <person name="Shan C."/>
            <person name="Zhang L."/>
            <person name="Zhou Y."/>
            <person name="Wang L."/>
            <person name="Guo W."/>
            <person name="Bai Y."/>
            <person name="Ruan J."/>
            <person name="Shangguan X."/>
            <person name="Mao Y."/>
            <person name="Jiang J."/>
            <person name="Zhu Y."/>
            <person name="Lei J."/>
            <person name="Kang H."/>
            <person name="Chen S."/>
            <person name="He X."/>
            <person name="Wang R."/>
            <person name="Wang Y."/>
            <person name="Chen J."/>
            <person name="Wang L."/>
            <person name="Yu S."/>
            <person name="Wang B."/>
            <person name="Wei J."/>
            <person name="Song S."/>
            <person name="Lu X."/>
            <person name="Gao Z."/>
            <person name="Gu W."/>
            <person name="Deng X."/>
            <person name="Ma D."/>
            <person name="Wang S."/>
            <person name="Liang W."/>
            <person name="Fang L."/>
            <person name="Cai C."/>
            <person name="Zhu X."/>
            <person name="Zhou B."/>
            <person name="Zhang Y."/>
            <person name="Chen Z."/>
            <person name="Xu S."/>
            <person name="Zhu R."/>
            <person name="Wang S."/>
            <person name="Zhang T."/>
            <person name="Zhao G."/>
        </authorList>
    </citation>
    <scope>NUCLEOTIDE SEQUENCE [LARGE SCALE GENOMIC DNA]</scope>
    <source>
        <strain evidence="2">cv. Xinhai21</strain>
        <tissue evidence="1">Leaf</tissue>
    </source>
</reference>
<accession>A0A2P5W511</accession>
<organism evidence="1 2">
    <name type="scientific">Gossypium barbadense</name>
    <name type="common">Sea Island cotton</name>
    <name type="synonym">Hibiscus barbadensis</name>
    <dbReference type="NCBI Taxonomy" id="3634"/>
    <lineage>
        <taxon>Eukaryota</taxon>
        <taxon>Viridiplantae</taxon>
        <taxon>Streptophyta</taxon>
        <taxon>Embryophyta</taxon>
        <taxon>Tracheophyta</taxon>
        <taxon>Spermatophyta</taxon>
        <taxon>Magnoliopsida</taxon>
        <taxon>eudicotyledons</taxon>
        <taxon>Gunneridae</taxon>
        <taxon>Pentapetalae</taxon>
        <taxon>rosids</taxon>
        <taxon>malvids</taxon>
        <taxon>Malvales</taxon>
        <taxon>Malvaceae</taxon>
        <taxon>Malvoideae</taxon>
        <taxon>Gossypium</taxon>
    </lineage>
</organism>
<evidence type="ECO:0008006" key="3">
    <source>
        <dbReference type="Google" id="ProtNLM"/>
    </source>
</evidence>